<organism evidence="1 2">
    <name type="scientific">Lactuca sativa</name>
    <name type="common">Garden lettuce</name>
    <dbReference type="NCBI Taxonomy" id="4236"/>
    <lineage>
        <taxon>Eukaryota</taxon>
        <taxon>Viridiplantae</taxon>
        <taxon>Streptophyta</taxon>
        <taxon>Embryophyta</taxon>
        <taxon>Tracheophyta</taxon>
        <taxon>Spermatophyta</taxon>
        <taxon>Magnoliopsida</taxon>
        <taxon>eudicotyledons</taxon>
        <taxon>Gunneridae</taxon>
        <taxon>Pentapetalae</taxon>
        <taxon>asterids</taxon>
        <taxon>campanulids</taxon>
        <taxon>Asterales</taxon>
        <taxon>Asteraceae</taxon>
        <taxon>Cichorioideae</taxon>
        <taxon>Cichorieae</taxon>
        <taxon>Lactucinae</taxon>
        <taxon>Lactuca</taxon>
    </lineage>
</organism>
<reference evidence="1 2" key="1">
    <citation type="journal article" date="2017" name="Nat. Commun.">
        <title>Genome assembly with in vitro proximity ligation data and whole-genome triplication in lettuce.</title>
        <authorList>
            <person name="Reyes-Chin-Wo S."/>
            <person name="Wang Z."/>
            <person name="Yang X."/>
            <person name="Kozik A."/>
            <person name="Arikit S."/>
            <person name="Song C."/>
            <person name="Xia L."/>
            <person name="Froenicke L."/>
            <person name="Lavelle D.O."/>
            <person name="Truco M.J."/>
            <person name="Xia R."/>
            <person name="Zhu S."/>
            <person name="Xu C."/>
            <person name="Xu H."/>
            <person name="Xu X."/>
            <person name="Cox K."/>
            <person name="Korf I."/>
            <person name="Meyers B.C."/>
            <person name="Michelmore R.W."/>
        </authorList>
    </citation>
    <scope>NUCLEOTIDE SEQUENCE [LARGE SCALE GENOMIC DNA]</scope>
    <source>
        <strain evidence="2">cv. Salinas</strain>
        <tissue evidence="1">Seedlings</tissue>
    </source>
</reference>
<name>A0A9R1VHF1_LACSA</name>
<keyword evidence="2" id="KW-1185">Reference proteome</keyword>
<protein>
    <recommendedName>
        <fullName evidence="3">DUF223 domain-containing protein</fullName>
    </recommendedName>
</protein>
<comment type="caution">
    <text evidence="1">The sequence shown here is derived from an EMBL/GenBank/DDBJ whole genome shotgun (WGS) entry which is preliminary data.</text>
</comment>
<dbReference type="EMBL" id="NBSK02000005">
    <property type="protein sequence ID" value="KAJ0204788.1"/>
    <property type="molecule type" value="Genomic_DNA"/>
</dbReference>
<evidence type="ECO:0000313" key="1">
    <source>
        <dbReference type="EMBL" id="KAJ0204788.1"/>
    </source>
</evidence>
<evidence type="ECO:0008006" key="3">
    <source>
        <dbReference type="Google" id="ProtNLM"/>
    </source>
</evidence>
<evidence type="ECO:0000313" key="2">
    <source>
        <dbReference type="Proteomes" id="UP000235145"/>
    </source>
</evidence>
<dbReference type="AlphaFoldDB" id="A0A9R1VHF1"/>
<sequence length="264" mass="30551">MENNSAGQLVFDKLVEIDASKESWNIHVKVVLIWKQTYKTNPKMVGSLDMILINQQYTLTELSLLPTGHSNIGNNKKNLIHVFEALFDEEAVKEIINEGYCMFVPHKHEINFYKTTLVHVSTEFVDMVDPYHCVSFPDLLANNFDTSVAFSIYPYFYTSLFNVTHLYHILIDYISHIDFRGQVISTDPMRVIVKNGREKKSINLLLCGTIFALKLNTYILEHQNENVSVIILLRLTKLKYWGDYRFNFKVSLKLVTICLGLDCI</sequence>
<gene>
    <name evidence="1" type="ORF">LSAT_V11C500292190</name>
</gene>
<proteinExistence type="predicted"/>
<accession>A0A9R1VHF1</accession>
<dbReference type="Proteomes" id="UP000235145">
    <property type="component" value="Unassembled WGS sequence"/>
</dbReference>